<dbReference type="GeneID" id="108014162"/>
<dbReference type="InterPro" id="IPR001506">
    <property type="entry name" value="Peptidase_M12A"/>
</dbReference>
<name>A0AB39ZHR0_DROSZ</name>
<evidence type="ECO:0000256" key="7">
    <source>
        <dbReference type="RuleBase" id="RU361183"/>
    </source>
</evidence>
<evidence type="ECO:0000256" key="2">
    <source>
        <dbReference type="ARBA" id="ARBA00022723"/>
    </source>
</evidence>
<protein>
    <recommendedName>
        <fullName evidence="7">Metalloendopeptidase</fullName>
        <ecNumber evidence="7">3.4.24.-</ecNumber>
    </recommendedName>
</protein>
<evidence type="ECO:0000256" key="6">
    <source>
        <dbReference type="PROSITE-ProRule" id="PRU01211"/>
    </source>
</evidence>
<evidence type="ECO:0000256" key="5">
    <source>
        <dbReference type="ARBA" id="ARBA00023049"/>
    </source>
</evidence>
<keyword evidence="1 6" id="KW-0645">Protease</keyword>
<evidence type="ECO:0000256" key="1">
    <source>
        <dbReference type="ARBA" id="ARBA00022670"/>
    </source>
</evidence>
<feature type="disulfide bond" evidence="6">
    <location>
        <begin position="155"/>
        <end position="177"/>
    </location>
</feature>
<keyword evidence="2 6" id="KW-0479">Metal-binding</keyword>
<dbReference type="SMART" id="SM00235">
    <property type="entry name" value="ZnMc"/>
    <property type="match status" value="1"/>
</dbReference>
<dbReference type="PANTHER" id="PTHR10127">
    <property type="entry name" value="DISCOIDIN, CUB, EGF, LAMININ , AND ZINC METALLOPROTEASE DOMAIN CONTAINING"/>
    <property type="match status" value="1"/>
</dbReference>
<dbReference type="SUPFAM" id="SSF55486">
    <property type="entry name" value="Metalloproteases ('zincins'), catalytic domain"/>
    <property type="match status" value="1"/>
</dbReference>
<keyword evidence="4 6" id="KW-0862">Zinc</keyword>
<evidence type="ECO:0000313" key="9">
    <source>
        <dbReference type="Proteomes" id="UP001652628"/>
    </source>
</evidence>
<evidence type="ECO:0000313" key="10">
    <source>
        <dbReference type="RefSeq" id="XP_016935685.3"/>
    </source>
</evidence>
<feature type="binding site" evidence="6">
    <location>
        <position position="196"/>
    </location>
    <ligand>
        <name>Zn(2+)</name>
        <dbReference type="ChEBI" id="CHEBI:29105"/>
        <note>catalytic</note>
    </ligand>
</feature>
<dbReference type="Proteomes" id="UP001652628">
    <property type="component" value="Chromosome 3"/>
</dbReference>
<feature type="domain" description="Peptidase M12A" evidence="8">
    <location>
        <begin position="87"/>
        <end position="290"/>
    </location>
</feature>
<evidence type="ECO:0000259" key="8">
    <source>
        <dbReference type="PROSITE" id="PS51864"/>
    </source>
</evidence>
<keyword evidence="3 6" id="KW-0378">Hydrolase</keyword>
<dbReference type="InterPro" id="IPR006026">
    <property type="entry name" value="Peptidase_Metallo"/>
</dbReference>
<dbReference type="GO" id="GO:0008270">
    <property type="term" value="F:zinc ion binding"/>
    <property type="evidence" value="ECO:0007669"/>
    <property type="project" value="UniProtKB-UniRule"/>
</dbReference>
<dbReference type="PANTHER" id="PTHR10127:SF780">
    <property type="entry name" value="METALLOENDOPEPTIDASE"/>
    <property type="match status" value="1"/>
</dbReference>
<feature type="active site" evidence="6">
    <location>
        <position position="187"/>
    </location>
</feature>
<dbReference type="InterPro" id="IPR024079">
    <property type="entry name" value="MetalloPept_cat_dom_sf"/>
</dbReference>
<dbReference type="PROSITE" id="PS51864">
    <property type="entry name" value="ASTACIN"/>
    <property type="match status" value="1"/>
</dbReference>
<reference evidence="10" key="1">
    <citation type="submission" date="2025-08" db="UniProtKB">
        <authorList>
            <consortium name="RefSeq"/>
        </authorList>
    </citation>
    <scope>IDENTIFICATION</scope>
</reference>
<organism evidence="9 10">
    <name type="scientific">Drosophila suzukii</name>
    <name type="common">Spotted-wing drosophila fruit fly</name>
    <dbReference type="NCBI Taxonomy" id="28584"/>
    <lineage>
        <taxon>Eukaryota</taxon>
        <taxon>Metazoa</taxon>
        <taxon>Ecdysozoa</taxon>
        <taxon>Arthropoda</taxon>
        <taxon>Hexapoda</taxon>
        <taxon>Insecta</taxon>
        <taxon>Pterygota</taxon>
        <taxon>Neoptera</taxon>
        <taxon>Endopterygota</taxon>
        <taxon>Diptera</taxon>
        <taxon>Brachycera</taxon>
        <taxon>Muscomorpha</taxon>
        <taxon>Ephydroidea</taxon>
        <taxon>Drosophilidae</taxon>
        <taxon>Drosophila</taxon>
        <taxon>Sophophora</taxon>
    </lineage>
</organism>
<comment type="cofactor">
    <cofactor evidence="6 7">
        <name>Zn(2+)</name>
        <dbReference type="ChEBI" id="CHEBI:29105"/>
    </cofactor>
    <text evidence="6 7">Binds 1 zinc ion per subunit.</text>
</comment>
<dbReference type="GO" id="GO:0006508">
    <property type="term" value="P:proteolysis"/>
    <property type="evidence" value="ECO:0007669"/>
    <property type="project" value="UniProtKB-KW"/>
</dbReference>
<dbReference type="AlphaFoldDB" id="A0AB39ZHR0"/>
<dbReference type="CDD" id="cd04280">
    <property type="entry name" value="ZnMc_astacin_like"/>
    <property type="match status" value="1"/>
</dbReference>
<accession>A0AB39ZHR0</accession>
<sequence length="290" mass="33692">MYVCKTLKNIFETEIKLITILNKEYKSSFTFKVWSQSEEMFLQTVLYLLLTVFFGPILVASEGIESYENYYNEIHVDDEQAEAKTRNALTSPLQRWPGNKIYYRISGDYNEQEVANVRTAMSSFGEQTCVQFEEIEGSPPSGRRYVSFKKSPNMCGTRVGYQPLSFGPHEVVLNEKCLTMPAVIQHETLHLLGLFHEQSRPDRDQYVQIDYDNIPRKYWSQFMAMDQTTTFDVPYDYESVMHYSKTAFAKDPSKPTIRALIEGKAVEREMGQVRGPSEGDWTKIRLMYKC</sequence>
<dbReference type="Pfam" id="PF01400">
    <property type="entry name" value="Astacin"/>
    <property type="match status" value="1"/>
</dbReference>
<dbReference type="EC" id="3.4.24.-" evidence="7"/>
<keyword evidence="5 6" id="KW-0482">Metalloprotease</keyword>
<feature type="binding site" evidence="6">
    <location>
        <position position="186"/>
    </location>
    <ligand>
        <name>Zn(2+)</name>
        <dbReference type="ChEBI" id="CHEBI:29105"/>
        <note>catalytic</note>
    </ligand>
</feature>
<evidence type="ECO:0000256" key="3">
    <source>
        <dbReference type="ARBA" id="ARBA00022801"/>
    </source>
</evidence>
<feature type="binding site" evidence="6">
    <location>
        <position position="190"/>
    </location>
    <ligand>
        <name>Zn(2+)</name>
        <dbReference type="ChEBI" id="CHEBI:29105"/>
        <note>catalytic</note>
    </ligand>
</feature>
<evidence type="ECO:0000256" key="4">
    <source>
        <dbReference type="ARBA" id="ARBA00022833"/>
    </source>
</evidence>
<dbReference type="InterPro" id="IPR034035">
    <property type="entry name" value="Astacin-like_dom"/>
</dbReference>
<keyword evidence="6" id="KW-1015">Disulfide bond</keyword>
<gene>
    <name evidence="10" type="primary">LOC108014162</name>
</gene>
<keyword evidence="9" id="KW-1185">Reference proteome</keyword>
<proteinExistence type="predicted"/>
<dbReference type="RefSeq" id="XP_016935685.3">
    <property type="nucleotide sequence ID" value="XM_017080196.4"/>
</dbReference>
<dbReference type="PRINTS" id="PR00480">
    <property type="entry name" value="ASTACIN"/>
</dbReference>
<comment type="caution">
    <text evidence="6">Lacks conserved residue(s) required for the propagation of feature annotation.</text>
</comment>
<dbReference type="GO" id="GO:0004222">
    <property type="term" value="F:metalloendopeptidase activity"/>
    <property type="evidence" value="ECO:0007669"/>
    <property type="project" value="UniProtKB-UniRule"/>
</dbReference>
<dbReference type="Gene3D" id="3.40.390.10">
    <property type="entry name" value="Collagenase (Catalytic Domain)"/>
    <property type="match status" value="1"/>
</dbReference>